<dbReference type="PANTHER" id="PTHR45674:SF4">
    <property type="entry name" value="DNA LIGASE 1"/>
    <property type="match status" value="1"/>
</dbReference>
<dbReference type="Gene3D" id="3.30.470.30">
    <property type="entry name" value="DNA ligase/mRNA capping enzyme"/>
    <property type="match status" value="1"/>
</dbReference>
<dbReference type="InterPro" id="IPR050191">
    <property type="entry name" value="ATP-dep_DNA_ligase"/>
</dbReference>
<dbReference type="CDD" id="cd07906">
    <property type="entry name" value="Adenylation_DNA_ligase_LigD_LigC"/>
    <property type="match status" value="1"/>
</dbReference>
<evidence type="ECO:0000256" key="1">
    <source>
        <dbReference type="ARBA" id="ARBA00007572"/>
    </source>
</evidence>
<dbReference type="Pfam" id="PF01068">
    <property type="entry name" value="DNA_ligase_A_M"/>
    <property type="match status" value="1"/>
</dbReference>
<dbReference type="InterPro" id="IPR012340">
    <property type="entry name" value="NA-bd_OB-fold"/>
</dbReference>
<dbReference type="CDD" id="cd07971">
    <property type="entry name" value="OBF_DNA_ligase_LigD"/>
    <property type="match status" value="1"/>
</dbReference>
<keyword evidence="3 6" id="KW-0436">Ligase</keyword>
<protein>
    <recommendedName>
        <fullName evidence="2">DNA ligase (ATP)</fullName>
        <ecNumber evidence="2">6.5.1.1</ecNumber>
    </recommendedName>
</protein>
<dbReference type="PANTHER" id="PTHR45674">
    <property type="entry name" value="DNA LIGASE 1/3 FAMILY MEMBER"/>
    <property type="match status" value="1"/>
</dbReference>
<reference evidence="6 7" key="1">
    <citation type="journal article" date="2013" name="Genome Announc.">
        <title>Genome Sequence of the Sulfate-Reducing Bacterium Desulfotomaculum hydrothermale Lam5(T).</title>
        <authorList>
            <person name="Amin O."/>
            <person name="Fardeau M.L."/>
            <person name="Valette O."/>
            <person name="Hirschler-Rea A."/>
            <person name="Barbe V."/>
            <person name="Medigue C."/>
            <person name="Vacherie B."/>
            <person name="Ollivier B."/>
            <person name="Bertin P.N."/>
            <person name="Dolla A."/>
        </authorList>
    </citation>
    <scope>NUCLEOTIDE SEQUENCE [LARGE SCALE GENOMIC DNA]</scope>
    <source>
        <strain evidence="7">Lam5 / DSM 18033</strain>
    </source>
</reference>
<dbReference type="GO" id="GO:0006310">
    <property type="term" value="P:DNA recombination"/>
    <property type="evidence" value="ECO:0007669"/>
    <property type="project" value="InterPro"/>
</dbReference>
<dbReference type="eggNOG" id="COG1793">
    <property type="taxonomic scope" value="Bacteria"/>
</dbReference>
<dbReference type="OrthoDB" id="9802472at2"/>
<keyword evidence="7" id="KW-1185">Reference proteome</keyword>
<dbReference type="NCBIfam" id="TIGR02779">
    <property type="entry name" value="NHEJ_ligase_lig"/>
    <property type="match status" value="1"/>
</dbReference>
<dbReference type="EMBL" id="CAOS01000015">
    <property type="protein sequence ID" value="CCO09468.1"/>
    <property type="molecule type" value="Genomic_DNA"/>
</dbReference>
<dbReference type="Gene3D" id="3.30.1490.70">
    <property type="match status" value="1"/>
</dbReference>
<dbReference type="GO" id="GO:0003910">
    <property type="term" value="F:DNA ligase (ATP) activity"/>
    <property type="evidence" value="ECO:0007669"/>
    <property type="project" value="UniProtKB-EC"/>
</dbReference>
<name>K8ECP3_9FIRM</name>
<dbReference type="EC" id="6.5.1.1" evidence="2"/>
<comment type="similarity">
    <text evidence="1">Belongs to the ATP-dependent DNA ligase family.</text>
</comment>
<accession>K8ECP3</accession>
<comment type="catalytic activity">
    <reaction evidence="4">
        <text>ATP + (deoxyribonucleotide)n-3'-hydroxyl + 5'-phospho-(deoxyribonucleotide)m = (deoxyribonucleotide)n+m + AMP + diphosphate.</text>
        <dbReference type="EC" id="6.5.1.1"/>
    </reaction>
</comment>
<dbReference type="SUPFAM" id="SSF50249">
    <property type="entry name" value="Nucleic acid-binding proteins"/>
    <property type="match status" value="1"/>
</dbReference>
<proteinExistence type="inferred from homology"/>
<dbReference type="GO" id="GO:0005524">
    <property type="term" value="F:ATP binding"/>
    <property type="evidence" value="ECO:0007669"/>
    <property type="project" value="InterPro"/>
</dbReference>
<dbReference type="SUPFAM" id="SSF56091">
    <property type="entry name" value="DNA ligase/mRNA capping enzyme, catalytic domain"/>
    <property type="match status" value="1"/>
</dbReference>
<dbReference type="PROSITE" id="PS50160">
    <property type="entry name" value="DNA_LIGASE_A3"/>
    <property type="match status" value="1"/>
</dbReference>
<feature type="domain" description="ATP-dependent DNA ligase family profile" evidence="5">
    <location>
        <begin position="104"/>
        <end position="216"/>
    </location>
</feature>
<evidence type="ECO:0000313" key="7">
    <source>
        <dbReference type="Proteomes" id="UP000009315"/>
    </source>
</evidence>
<evidence type="ECO:0000313" key="6">
    <source>
        <dbReference type="EMBL" id="CCO09468.1"/>
    </source>
</evidence>
<evidence type="ECO:0000256" key="4">
    <source>
        <dbReference type="ARBA" id="ARBA00034003"/>
    </source>
</evidence>
<dbReference type="RefSeq" id="WP_008413491.1">
    <property type="nucleotide sequence ID" value="NZ_CAOS01000015.1"/>
</dbReference>
<evidence type="ECO:0000256" key="2">
    <source>
        <dbReference type="ARBA" id="ARBA00012727"/>
    </source>
</evidence>
<dbReference type="Proteomes" id="UP000009315">
    <property type="component" value="Unassembled WGS sequence"/>
</dbReference>
<comment type="caution">
    <text evidence="6">The sequence shown here is derived from an EMBL/GenBank/DDBJ whole genome shotgun (WGS) entry which is preliminary data.</text>
</comment>
<dbReference type="InterPro" id="IPR014146">
    <property type="entry name" value="LigD_ligase_dom"/>
</dbReference>
<dbReference type="Pfam" id="PF04679">
    <property type="entry name" value="DNA_ligase_A_C"/>
    <property type="match status" value="1"/>
</dbReference>
<sequence length="305" mass="34379">MLAVPAQPFEHSDYLFEIKWDGYRGLACLDRQTTLLSRNRLDLTAQFPELQALHLQVRDKPVILDGEIVVFQDGKPSFSHLQARGKATNPLQTGRLARQLPATLVVFDILYRAGTSVMRLPLRERKQILEQVIQPGPHMIVSQYIIGAGLAFYEAVTKAGLEGVMAKRLDSPYRPGKRSSAWKKIRFMRSADLVIGGWEKGNGARRLGALILLEYQKGSWVYRGKVGTGFTAEEEKKLLELLDALTVPQPVFKPPPLGQLQKPVWVRPALVCEVTYSEISPEGRLRHPCYKTLRADKLPQECRIV</sequence>
<gene>
    <name evidence="6" type="ORF">DESHY_80135</name>
</gene>
<dbReference type="InterPro" id="IPR012310">
    <property type="entry name" value="DNA_ligase_ATP-dep_cent"/>
</dbReference>
<dbReference type="AlphaFoldDB" id="K8ECP3"/>
<dbReference type="STRING" id="1121428.DESHY_80135"/>
<evidence type="ECO:0000256" key="3">
    <source>
        <dbReference type="ARBA" id="ARBA00022598"/>
    </source>
</evidence>
<organism evidence="6 7">
    <name type="scientific">Desulforamulus hydrothermalis Lam5 = DSM 18033</name>
    <dbReference type="NCBI Taxonomy" id="1121428"/>
    <lineage>
        <taxon>Bacteria</taxon>
        <taxon>Bacillati</taxon>
        <taxon>Bacillota</taxon>
        <taxon>Clostridia</taxon>
        <taxon>Eubacteriales</taxon>
        <taxon>Peptococcaceae</taxon>
        <taxon>Desulforamulus</taxon>
    </lineage>
</organism>
<dbReference type="InterPro" id="IPR012309">
    <property type="entry name" value="DNA_ligase_ATP-dep_C"/>
</dbReference>
<dbReference type="Gene3D" id="2.40.50.140">
    <property type="entry name" value="Nucleic acid-binding proteins"/>
    <property type="match status" value="1"/>
</dbReference>
<evidence type="ECO:0000259" key="5">
    <source>
        <dbReference type="PROSITE" id="PS50160"/>
    </source>
</evidence>
<dbReference type="GO" id="GO:0006281">
    <property type="term" value="P:DNA repair"/>
    <property type="evidence" value="ECO:0007669"/>
    <property type="project" value="InterPro"/>
</dbReference>